<evidence type="ECO:0000313" key="3">
    <source>
        <dbReference type="Proteomes" id="UP000518266"/>
    </source>
</evidence>
<dbReference type="AlphaFoldDB" id="A0A7J5XM64"/>
<keyword evidence="1" id="KW-0472">Membrane</keyword>
<protein>
    <recommendedName>
        <fullName evidence="4">HECT domain-containing protein</fullName>
    </recommendedName>
</protein>
<dbReference type="InterPro" id="IPR035983">
    <property type="entry name" value="Hect_E3_ubiquitin_ligase"/>
</dbReference>
<comment type="caution">
    <text evidence="2">The sequence shown here is derived from an EMBL/GenBank/DDBJ whole genome shotgun (WGS) entry which is preliminary data.</text>
</comment>
<sequence length="255" mass="28605">MIVEVYDEILHIETSQRFPTSLGCQCTKGRLEGRCDVLTSRFIYDWHVKELSCDPASLFIHMSDKHHPLEAEDIHRAFRVSTLSVEGSNRRRMEARTIGFWKDWLQTVEVCHRTTENPCGGLSLTPTKLNFLHPEDGHAQFPTANTCVFVLRLPVFRQSEKFQEAMENGISWARLRRCLAALQPVLRRVAVAYAPVSGPQSSLAAISAPSRPPPCPGPFVPCSVVVVSYIVFSMFCACSCPSFCLLLFLVSPCQC</sequence>
<dbReference type="EMBL" id="JAAKFY010000022">
    <property type="protein sequence ID" value="KAF3838182.1"/>
    <property type="molecule type" value="Genomic_DNA"/>
</dbReference>
<name>A0A7J5XM64_DISMA</name>
<dbReference type="SUPFAM" id="SSF56204">
    <property type="entry name" value="Hect, E3 ligase catalytic domain"/>
    <property type="match status" value="1"/>
</dbReference>
<proteinExistence type="predicted"/>
<evidence type="ECO:0000256" key="1">
    <source>
        <dbReference type="SAM" id="Phobius"/>
    </source>
</evidence>
<accession>A0A7J5XM64</accession>
<keyword evidence="1" id="KW-1133">Transmembrane helix</keyword>
<keyword evidence="1" id="KW-0812">Transmembrane</keyword>
<dbReference type="Proteomes" id="UP000518266">
    <property type="component" value="Unassembled WGS sequence"/>
</dbReference>
<dbReference type="OrthoDB" id="2384350at2759"/>
<keyword evidence="3" id="KW-1185">Reference proteome</keyword>
<feature type="transmembrane region" description="Helical" evidence="1">
    <location>
        <begin position="226"/>
        <end position="250"/>
    </location>
</feature>
<evidence type="ECO:0000313" key="2">
    <source>
        <dbReference type="EMBL" id="KAF3838182.1"/>
    </source>
</evidence>
<organism evidence="2 3">
    <name type="scientific">Dissostichus mawsoni</name>
    <name type="common">Antarctic cod</name>
    <dbReference type="NCBI Taxonomy" id="36200"/>
    <lineage>
        <taxon>Eukaryota</taxon>
        <taxon>Metazoa</taxon>
        <taxon>Chordata</taxon>
        <taxon>Craniata</taxon>
        <taxon>Vertebrata</taxon>
        <taxon>Euteleostomi</taxon>
        <taxon>Actinopterygii</taxon>
        <taxon>Neopterygii</taxon>
        <taxon>Teleostei</taxon>
        <taxon>Neoteleostei</taxon>
        <taxon>Acanthomorphata</taxon>
        <taxon>Eupercaria</taxon>
        <taxon>Perciformes</taxon>
        <taxon>Notothenioidei</taxon>
        <taxon>Nototheniidae</taxon>
        <taxon>Dissostichus</taxon>
    </lineage>
</organism>
<gene>
    <name evidence="2" type="ORF">F7725_009950</name>
</gene>
<dbReference type="GO" id="GO:0004842">
    <property type="term" value="F:ubiquitin-protein transferase activity"/>
    <property type="evidence" value="ECO:0007669"/>
    <property type="project" value="InterPro"/>
</dbReference>
<evidence type="ECO:0008006" key="4">
    <source>
        <dbReference type="Google" id="ProtNLM"/>
    </source>
</evidence>
<reference evidence="2 3" key="1">
    <citation type="submission" date="2020-03" db="EMBL/GenBank/DDBJ databases">
        <title>Dissostichus mawsoni Genome sequencing and assembly.</title>
        <authorList>
            <person name="Park H."/>
        </authorList>
    </citation>
    <scope>NUCLEOTIDE SEQUENCE [LARGE SCALE GENOMIC DNA]</scope>
    <source>
        <strain evidence="2">DM0001</strain>
        <tissue evidence="2">Muscle</tissue>
    </source>
</reference>